<reference evidence="6" key="1">
    <citation type="submission" date="2017-02" db="UniProtKB">
        <authorList>
            <consortium name="WormBaseParasite"/>
        </authorList>
    </citation>
    <scope>IDENTIFICATION</scope>
</reference>
<dbReference type="STRING" id="451379.A0A0N5AW61"/>
<evidence type="ECO:0000256" key="3">
    <source>
        <dbReference type="ARBA" id="ARBA00022942"/>
    </source>
</evidence>
<dbReference type="PANTHER" id="PTHR12387:SF0">
    <property type="entry name" value="26S PROTEASOME NON-ATPASE REGULATORY SUBUNIT 8"/>
    <property type="match status" value="1"/>
</dbReference>
<dbReference type="GO" id="GO:0043161">
    <property type="term" value="P:proteasome-mediated ubiquitin-dependent protein catabolic process"/>
    <property type="evidence" value="ECO:0007669"/>
    <property type="project" value="TreeGrafter"/>
</dbReference>
<evidence type="ECO:0000313" key="6">
    <source>
        <dbReference type="WBParaSite" id="SMUV_0000914801-mRNA-1"/>
    </source>
</evidence>
<dbReference type="GO" id="GO:0005634">
    <property type="term" value="C:nucleus"/>
    <property type="evidence" value="ECO:0007669"/>
    <property type="project" value="TreeGrafter"/>
</dbReference>
<dbReference type="Pfam" id="PF10075">
    <property type="entry name" value="CSN8_PSD8_EIF3K"/>
    <property type="match status" value="1"/>
</dbReference>
<dbReference type="WBParaSite" id="SMUV_0000914801-mRNA-1">
    <property type="protein sequence ID" value="SMUV_0000914801-mRNA-1"/>
    <property type="gene ID" value="SMUV_0000914801"/>
</dbReference>
<organism evidence="5 6">
    <name type="scientific">Syphacia muris</name>
    <dbReference type="NCBI Taxonomy" id="451379"/>
    <lineage>
        <taxon>Eukaryota</taxon>
        <taxon>Metazoa</taxon>
        <taxon>Ecdysozoa</taxon>
        <taxon>Nematoda</taxon>
        <taxon>Chromadorea</taxon>
        <taxon>Rhabditida</taxon>
        <taxon>Spirurina</taxon>
        <taxon>Oxyuridomorpha</taxon>
        <taxon>Oxyuroidea</taxon>
        <taxon>Oxyuridae</taxon>
        <taxon>Syphacia</taxon>
    </lineage>
</organism>
<dbReference type="InterPro" id="IPR006746">
    <property type="entry name" value="26S_Psome_Rpn12"/>
</dbReference>
<comment type="similarity">
    <text evidence="1">Belongs to the proteasome subunit S14 family.</text>
</comment>
<dbReference type="GO" id="GO:0005829">
    <property type="term" value="C:cytosol"/>
    <property type="evidence" value="ECO:0007669"/>
    <property type="project" value="TreeGrafter"/>
</dbReference>
<dbReference type="Gene3D" id="1.25.40.990">
    <property type="match status" value="1"/>
</dbReference>
<dbReference type="PROSITE" id="PS50250">
    <property type="entry name" value="PCI"/>
    <property type="match status" value="1"/>
</dbReference>
<keyword evidence="3" id="KW-0647">Proteasome</keyword>
<dbReference type="InterPro" id="IPR033464">
    <property type="entry name" value="CSN8_PSD8_EIF3K"/>
</dbReference>
<evidence type="ECO:0000259" key="4">
    <source>
        <dbReference type="PROSITE" id="PS50250"/>
    </source>
</evidence>
<dbReference type="Proteomes" id="UP000046393">
    <property type="component" value="Unplaced"/>
</dbReference>
<evidence type="ECO:0000256" key="1">
    <source>
        <dbReference type="ARBA" id="ARBA00009627"/>
    </source>
</evidence>
<feature type="domain" description="PCI" evidence="4">
    <location>
        <begin position="72"/>
        <end position="240"/>
    </location>
</feature>
<dbReference type="InterPro" id="IPR000717">
    <property type="entry name" value="PCI_dom"/>
</dbReference>
<proteinExistence type="inferred from homology"/>
<dbReference type="AlphaFoldDB" id="A0A0N5AW61"/>
<name>A0A0N5AW61_9BILA</name>
<protein>
    <recommendedName>
        <fullName evidence="2">26S proteasome non-ATPase regulatory subunit 8</fullName>
    </recommendedName>
</protein>
<accession>A0A0N5AW61</accession>
<sequence length="275" mass="32207">MARLELVHKKLLDEWKKDERRNIQLIGEILKEAKLFSLTFDDIFLKHYSIFILGDVFEIDAMYALLCEDFERFNEAITVVLNFYNSYSSASQSSNKYLMVGLDLMYLLATNRLAEFHMLLEQIEQSVQETNPYITTPVYLEQSLMEGVYNKVVLTEGNIPSPFYSIFIRILMDTVRGEIASCIESAFKRLSVRDAAQMLFFSNTDDVIPFTKQRGWQVTNGVYFFNDEKPSEVCLKVFSNSMKLSFNRVFRKNQEYIWTPNELLSKIYFMQSSLK</sequence>
<evidence type="ECO:0000256" key="2">
    <source>
        <dbReference type="ARBA" id="ARBA00014939"/>
    </source>
</evidence>
<dbReference type="GO" id="GO:0008541">
    <property type="term" value="C:proteasome regulatory particle, lid subcomplex"/>
    <property type="evidence" value="ECO:0007669"/>
    <property type="project" value="TreeGrafter"/>
</dbReference>
<evidence type="ECO:0000313" key="5">
    <source>
        <dbReference type="Proteomes" id="UP000046393"/>
    </source>
</evidence>
<keyword evidence="5" id="KW-1185">Reference proteome</keyword>
<dbReference type="PANTHER" id="PTHR12387">
    <property type="entry name" value="26S PROTEASOME NON-ATPASE REGULATORY SUBUNIT 8"/>
    <property type="match status" value="1"/>
</dbReference>